<dbReference type="OrthoDB" id="9815944at2"/>
<dbReference type="AlphaFoldDB" id="A0A0X8X973"/>
<dbReference type="InterPro" id="IPR051396">
    <property type="entry name" value="Bact_Antivir_Def_Nuclease"/>
</dbReference>
<gene>
    <name evidence="2" type="ORF">HH1059_10940</name>
</gene>
<protein>
    <submittedName>
        <fullName evidence="2">EA59 gene protein</fullName>
    </submittedName>
</protein>
<dbReference type="PANTHER" id="PTHR43581">
    <property type="entry name" value="ATP/GTP PHOSPHATASE"/>
    <property type="match status" value="1"/>
</dbReference>
<dbReference type="InterPro" id="IPR003959">
    <property type="entry name" value="ATPase_AAA_core"/>
</dbReference>
<dbReference type="RefSeq" id="WP_096409093.1">
    <property type="nucleotide sequence ID" value="NZ_NRRM01000010.1"/>
</dbReference>
<keyword evidence="3" id="KW-1185">Reference proteome</keyword>
<evidence type="ECO:0000313" key="2">
    <source>
        <dbReference type="EMBL" id="BAU57794.1"/>
    </source>
</evidence>
<dbReference type="KEGG" id="hhk:HH1059_10940"/>
<proteinExistence type="predicted"/>
<reference evidence="2" key="1">
    <citation type="submission" date="2016-02" db="EMBL/GenBank/DDBJ databases">
        <title>Halorhodospira halochloris DSM-1059 complete genome, version 2.</title>
        <authorList>
            <person name="Tsukatani Y."/>
        </authorList>
    </citation>
    <scope>NUCLEOTIDE SEQUENCE</scope>
    <source>
        <strain evidence="2">DSM 1059</strain>
    </source>
</reference>
<evidence type="ECO:0000259" key="1">
    <source>
        <dbReference type="Pfam" id="PF13304"/>
    </source>
</evidence>
<dbReference type="PANTHER" id="PTHR43581:SF2">
    <property type="entry name" value="EXCINUCLEASE ATPASE SUBUNIT"/>
    <property type="match status" value="1"/>
</dbReference>
<dbReference type="GO" id="GO:0016887">
    <property type="term" value="F:ATP hydrolysis activity"/>
    <property type="evidence" value="ECO:0007669"/>
    <property type="project" value="InterPro"/>
</dbReference>
<dbReference type="SUPFAM" id="SSF52540">
    <property type="entry name" value="P-loop containing nucleoside triphosphate hydrolases"/>
    <property type="match status" value="1"/>
</dbReference>
<accession>A0A0X8X973</accession>
<sequence length="528" mass="59096">MSNKPQSILFHIIGPRASVPLAAKRWSAYLSRDQWDDWGKYCTQFYLTVVGQDGEQHDIGQVKIGQRGLKPHGGSAELPPGHRKPNVPSAFEQLEDDFFSVGQDDEYYANLGSLGDTVRERILTCLRDVAWDKERWEWAQKEYVMEESLLRSVTRSIVEGQFRRMAHGDARVTRYDFAYTPPKRLGDGAPPFTLDFSVEPKSPIPTNVHVLIGRNGVGKTRLLSLMTKALVARDAAARQSGKFEFTEFREQDGTFANVVAVSFSAFDEADLLPDRNPEPDSLGFSYIGLRGWSSKLQSSSTKPKSPNILASEFVDSLKECRVGARRRRWINVITTLQTDPVFKAAQLASMIDVNLSDKEEREVVLKTFKALSSGHKIVLLTLTRLVEKVEERTLVLIDEPEAHLHPPLLSAMTRAISEFMVKRNGVAIVATHSPVILQEVPKSCVWILDRMLTVSKAERPSIETFAESVGILSREVFQLELSKSGYHQLLGGLCQKSASYEDALDQLEGQLGAEGKAVLRGMYLNDEE</sequence>
<dbReference type="EMBL" id="AP017372">
    <property type="protein sequence ID" value="BAU57794.1"/>
    <property type="molecule type" value="Genomic_DNA"/>
</dbReference>
<dbReference type="GO" id="GO:0005524">
    <property type="term" value="F:ATP binding"/>
    <property type="evidence" value="ECO:0007669"/>
    <property type="project" value="InterPro"/>
</dbReference>
<dbReference type="Proteomes" id="UP000218890">
    <property type="component" value="Chromosome"/>
</dbReference>
<name>A0A0X8X973_HALHR</name>
<organism evidence="2 3">
    <name type="scientific">Halorhodospira halochloris</name>
    <name type="common">Ectothiorhodospira halochloris</name>
    <dbReference type="NCBI Taxonomy" id="1052"/>
    <lineage>
        <taxon>Bacteria</taxon>
        <taxon>Pseudomonadati</taxon>
        <taxon>Pseudomonadota</taxon>
        <taxon>Gammaproteobacteria</taxon>
        <taxon>Chromatiales</taxon>
        <taxon>Ectothiorhodospiraceae</taxon>
        <taxon>Halorhodospira</taxon>
    </lineage>
</organism>
<dbReference type="Gene3D" id="3.40.50.300">
    <property type="entry name" value="P-loop containing nucleotide triphosphate hydrolases"/>
    <property type="match status" value="1"/>
</dbReference>
<dbReference type="Pfam" id="PF13304">
    <property type="entry name" value="AAA_21"/>
    <property type="match status" value="1"/>
</dbReference>
<evidence type="ECO:0000313" key="3">
    <source>
        <dbReference type="Proteomes" id="UP000218890"/>
    </source>
</evidence>
<feature type="domain" description="ATPase AAA-type core" evidence="1">
    <location>
        <begin position="208"/>
        <end position="437"/>
    </location>
</feature>
<dbReference type="InterPro" id="IPR027417">
    <property type="entry name" value="P-loop_NTPase"/>
</dbReference>